<dbReference type="InterPro" id="IPR006674">
    <property type="entry name" value="HD_domain"/>
</dbReference>
<evidence type="ECO:0000313" key="3">
    <source>
        <dbReference type="Proteomes" id="UP000199473"/>
    </source>
</evidence>
<dbReference type="RefSeq" id="WP_092959316.1">
    <property type="nucleotide sequence ID" value="NZ_FOSQ01000003.1"/>
</dbReference>
<dbReference type="AlphaFoldDB" id="A0A1I4A665"/>
<reference evidence="2 3" key="1">
    <citation type="submission" date="2016-10" db="EMBL/GenBank/DDBJ databases">
        <authorList>
            <person name="de Groot N.N."/>
        </authorList>
    </citation>
    <scope>NUCLEOTIDE SEQUENCE [LARGE SCALE GENOMIC DNA]</scope>
    <source>
        <strain evidence="2 3">DSM 19981</strain>
    </source>
</reference>
<dbReference type="STRING" id="1123062.SAMN02745775_103156"/>
<evidence type="ECO:0000313" key="2">
    <source>
        <dbReference type="EMBL" id="SFK51617.1"/>
    </source>
</evidence>
<name>A0A1I4A665_9PROT</name>
<evidence type="ECO:0000259" key="1">
    <source>
        <dbReference type="Pfam" id="PF01966"/>
    </source>
</evidence>
<proteinExistence type="predicted"/>
<dbReference type="InterPro" id="IPR003607">
    <property type="entry name" value="HD/PDEase_dom"/>
</dbReference>
<dbReference type="CDD" id="cd00077">
    <property type="entry name" value="HDc"/>
    <property type="match status" value="1"/>
</dbReference>
<sequence>MTNTPRPMLDLDTYFPEVAQISDASLAEKVRAVWRDLWAQSSFDDLASVPTSGEIAYPNVPHTRSVTALALAIADVLQRFHGTQIDRDVLIAACLLQDASKLVEYQPKPGGGVEKTPIGRAMPHAFEAARLAAQHGVPLPVLHIIATHSPSAAKLPETLEGRIVYLADEIDVTAIHGDQFVKELIIRRR</sequence>
<dbReference type="Proteomes" id="UP000199473">
    <property type="component" value="Unassembled WGS sequence"/>
</dbReference>
<keyword evidence="3" id="KW-1185">Reference proteome</keyword>
<dbReference type="Pfam" id="PF01966">
    <property type="entry name" value="HD"/>
    <property type="match status" value="1"/>
</dbReference>
<accession>A0A1I4A665</accession>
<dbReference type="EMBL" id="FOSQ01000003">
    <property type="protein sequence ID" value="SFK51617.1"/>
    <property type="molecule type" value="Genomic_DNA"/>
</dbReference>
<dbReference type="SUPFAM" id="SSF109604">
    <property type="entry name" value="HD-domain/PDEase-like"/>
    <property type="match status" value="1"/>
</dbReference>
<dbReference type="Gene3D" id="1.10.3210.10">
    <property type="entry name" value="Hypothetical protein af1432"/>
    <property type="match status" value="1"/>
</dbReference>
<dbReference type="OrthoDB" id="8481163at2"/>
<protein>
    <submittedName>
        <fullName evidence="2">HD domain-containing protein</fullName>
    </submittedName>
</protein>
<gene>
    <name evidence="2" type="ORF">SAMN02745775_103156</name>
</gene>
<feature type="domain" description="HD" evidence="1">
    <location>
        <begin position="62"/>
        <end position="171"/>
    </location>
</feature>
<organism evidence="2 3">
    <name type="scientific">Falsiroseomonas stagni DSM 19981</name>
    <dbReference type="NCBI Taxonomy" id="1123062"/>
    <lineage>
        <taxon>Bacteria</taxon>
        <taxon>Pseudomonadati</taxon>
        <taxon>Pseudomonadota</taxon>
        <taxon>Alphaproteobacteria</taxon>
        <taxon>Acetobacterales</taxon>
        <taxon>Roseomonadaceae</taxon>
        <taxon>Falsiroseomonas</taxon>
    </lineage>
</organism>